<evidence type="ECO:0000313" key="2">
    <source>
        <dbReference type="Proteomes" id="UP000217289"/>
    </source>
</evidence>
<dbReference type="OrthoDB" id="5524160at2"/>
<protein>
    <submittedName>
        <fullName evidence="1">Uncharacterized protein</fullName>
    </submittedName>
</protein>
<dbReference type="Proteomes" id="UP000217289">
    <property type="component" value="Chromosome"/>
</dbReference>
<dbReference type="AlphaFoldDB" id="A0A250IQ39"/>
<keyword evidence="2" id="KW-1185">Reference proteome</keyword>
<dbReference type="Gene3D" id="2.60.40.10">
    <property type="entry name" value="Immunoglobulins"/>
    <property type="match status" value="1"/>
</dbReference>
<accession>A0A250IQ39</accession>
<gene>
    <name evidence="1" type="ORF">MEBOL_007370</name>
</gene>
<sequence>MYRHREMGFPRLALSIWGVLSGCAGPNTPPEVSVVTAWPSVVAVGESSMVTVSTRDSDGDTLRYHWSSSCAGTWADASFASARFTPTAQPAADGLSCASCALTVDVTDGQGGRATGSLSLCVRSHSVAGSTPKITETFQSSNRVPENGFVSFEIKAADPRNSALTFTWTSNVGELSELRSQGAASQVHWKRSELLPTDPNVTPAITATVTNAVGLSTQAVFLLTRAPLGTLPN</sequence>
<dbReference type="RefSeq" id="WP_095981843.1">
    <property type="nucleotide sequence ID" value="NZ_CP022163.1"/>
</dbReference>
<dbReference type="InterPro" id="IPR013783">
    <property type="entry name" value="Ig-like_fold"/>
</dbReference>
<reference evidence="1 2" key="1">
    <citation type="submission" date="2017-06" db="EMBL/GenBank/DDBJ databases">
        <authorList>
            <person name="Kim H.J."/>
            <person name="Triplett B.A."/>
        </authorList>
    </citation>
    <scope>NUCLEOTIDE SEQUENCE [LARGE SCALE GENOMIC DNA]</scope>
    <source>
        <strain evidence="1 2">DSM 14713</strain>
    </source>
</reference>
<dbReference type="KEGG" id="mbd:MEBOL_007370"/>
<dbReference type="EMBL" id="CP022163">
    <property type="protein sequence ID" value="ATB33869.1"/>
    <property type="molecule type" value="Genomic_DNA"/>
</dbReference>
<proteinExistence type="predicted"/>
<name>A0A250IQ39_9BACT</name>
<evidence type="ECO:0000313" key="1">
    <source>
        <dbReference type="EMBL" id="ATB33869.1"/>
    </source>
</evidence>
<dbReference type="PROSITE" id="PS51257">
    <property type="entry name" value="PROKAR_LIPOPROTEIN"/>
    <property type="match status" value="1"/>
</dbReference>
<organism evidence="1 2">
    <name type="scientific">Melittangium boletus DSM 14713</name>
    <dbReference type="NCBI Taxonomy" id="1294270"/>
    <lineage>
        <taxon>Bacteria</taxon>
        <taxon>Pseudomonadati</taxon>
        <taxon>Myxococcota</taxon>
        <taxon>Myxococcia</taxon>
        <taxon>Myxococcales</taxon>
        <taxon>Cystobacterineae</taxon>
        <taxon>Archangiaceae</taxon>
        <taxon>Melittangium</taxon>
    </lineage>
</organism>